<dbReference type="PANTHER" id="PTHR40465">
    <property type="entry name" value="CHROMOSOME 1, WHOLE GENOME SHOTGUN SEQUENCE"/>
    <property type="match status" value="1"/>
</dbReference>
<keyword evidence="4" id="KW-1185">Reference proteome</keyword>
<evidence type="ECO:0000313" key="3">
    <source>
        <dbReference type="EMBL" id="OSD07676.1"/>
    </source>
</evidence>
<dbReference type="InterPro" id="IPR045339">
    <property type="entry name" value="DUF6534"/>
</dbReference>
<name>A0A1Y2J2S3_TRAC3</name>
<dbReference type="PANTHER" id="PTHR40465:SF1">
    <property type="entry name" value="DUF6534 DOMAIN-CONTAINING PROTEIN"/>
    <property type="match status" value="1"/>
</dbReference>
<protein>
    <recommendedName>
        <fullName evidence="2">DUF6534 domain-containing protein</fullName>
    </recommendedName>
</protein>
<organism evidence="3 4">
    <name type="scientific">Trametes coccinea (strain BRFM310)</name>
    <name type="common">Pycnoporus coccineus</name>
    <dbReference type="NCBI Taxonomy" id="1353009"/>
    <lineage>
        <taxon>Eukaryota</taxon>
        <taxon>Fungi</taxon>
        <taxon>Dikarya</taxon>
        <taxon>Basidiomycota</taxon>
        <taxon>Agaricomycotina</taxon>
        <taxon>Agaricomycetes</taxon>
        <taxon>Polyporales</taxon>
        <taxon>Polyporaceae</taxon>
        <taxon>Trametes</taxon>
    </lineage>
</organism>
<sequence>MSNQTTPAAITENPIILNLTQSYGYILIGAILSCFAWAISCMQLYEDDKIALKLLVLGVWLCDTANEILILISSHSLKLPTVWPVLILKWGSLAELSITQPVLLHRLWVTSIVAFVVQMFFIVRIFRCWLSWQGKTAIYAADSTVGTILLISMECLVVPGPSFDVAFYTPHPTMVHFLYQERRSAFFIKSRRMIHRLIVLTVATGLWTAIAALIDVSLIAAYPHGLQFCIFEFVFGSLYVNSLLANLNARQHVKNADTEFNSIGEDTNGNTLVLRNMSNGRSTAPKGGSSVAIRVDTSHIVDTDYPMDSVKATDAHQTGCTNIARSPLKGHRLCDADQSA</sequence>
<gene>
    <name evidence="3" type="ORF">PYCCODRAFT_1421620</name>
</gene>
<dbReference type="Proteomes" id="UP000193067">
    <property type="component" value="Unassembled WGS sequence"/>
</dbReference>
<evidence type="ECO:0000259" key="2">
    <source>
        <dbReference type="Pfam" id="PF20152"/>
    </source>
</evidence>
<accession>A0A1Y2J2S3</accession>
<dbReference type="AlphaFoldDB" id="A0A1Y2J2S3"/>
<dbReference type="OrthoDB" id="3063206at2759"/>
<keyword evidence="1" id="KW-0812">Transmembrane</keyword>
<keyword evidence="1" id="KW-1133">Transmembrane helix</keyword>
<feature type="transmembrane region" description="Helical" evidence="1">
    <location>
        <begin position="54"/>
        <end position="74"/>
    </location>
</feature>
<proteinExistence type="predicted"/>
<feature type="transmembrane region" description="Helical" evidence="1">
    <location>
        <begin position="23"/>
        <end position="42"/>
    </location>
</feature>
<feature type="transmembrane region" description="Helical" evidence="1">
    <location>
        <begin position="197"/>
        <end position="219"/>
    </location>
</feature>
<dbReference type="EMBL" id="KZ084087">
    <property type="protein sequence ID" value="OSD07676.1"/>
    <property type="molecule type" value="Genomic_DNA"/>
</dbReference>
<feature type="domain" description="DUF6534" evidence="2">
    <location>
        <begin position="173"/>
        <end position="252"/>
    </location>
</feature>
<reference evidence="3 4" key="1">
    <citation type="journal article" date="2015" name="Biotechnol. Biofuels">
        <title>Enhanced degradation of softwood versus hardwood by the white-rot fungus Pycnoporus coccineus.</title>
        <authorList>
            <person name="Couturier M."/>
            <person name="Navarro D."/>
            <person name="Chevret D."/>
            <person name="Henrissat B."/>
            <person name="Piumi F."/>
            <person name="Ruiz-Duenas F.J."/>
            <person name="Martinez A.T."/>
            <person name="Grigoriev I.V."/>
            <person name="Riley R."/>
            <person name="Lipzen A."/>
            <person name="Berrin J.G."/>
            <person name="Master E.R."/>
            <person name="Rosso M.N."/>
        </authorList>
    </citation>
    <scope>NUCLEOTIDE SEQUENCE [LARGE SCALE GENOMIC DNA]</scope>
    <source>
        <strain evidence="3 4">BRFM310</strain>
    </source>
</reference>
<feature type="transmembrane region" description="Helical" evidence="1">
    <location>
        <begin position="107"/>
        <end position="126"/>
    </location>
</feature>
<dbReference type="Pfam" id="PF20152">
    <property type="entry name" value="DUF6534"/>
    <property type="match status" value="1"/>
</dbReference>
<keyword evidence="1" id="KW-0472">Membrane</keyword>
<evidence type="ECO:0000256" key="1">
    <source>
        <dbReference type="SAM" id="Phobius"/>
    </source>
</evidence>
<evidence type="ECO:0000313" key="4">
    <source>
        <dbReference type="Proteomes" id="UP000193067"/>
    </source>
</evidence>
<dbReference type="STRING" id="1353009.A0A1Y2J2S3"/>
<feature type="transmembrane region" description="Helical" evidence="1">
    <location>
        <begin position="225"/>
        <end position="244"/>
    </location>
</feature>